<feature type="transmembrane region" description="Helical" evidence="1">
    <location>
        <begin position="61"/>
        <end position="79"/>
    </location>
</feature>
<reference evidence="2" key="1">
    <citation type="submission" date="2016-10" db="EMBL/GenBank/DDBJ databases">
        <title>The High Quality Genome of Vibrio alginolyticus K01M1.</title>
        <authorList>
            <person name="Wendling C."/>
            <person name="Chibani C.M."/>
            <person name="Hertel R."/>
            <person name="Sproer C."/>
            <person name="Bunk B."/>
            <person name="Overmann J."/>
            <person name="Roth O."/>
            <person name="Liesegang H."/>
        </authorList>
    </citation>
    <scope>NUCLEOTIDE SEQUENCE</scope>
    <source>
        <strain evidence="2">K05K4</strain>
    </source>
</reference>
<organism evidence="2">
    <name type="scientific">Vibrio alginolyticus</name>
    <dbReference type="NCBI Taxonomy" id="663"/>
    <lineage>
        <taxon>Bacteria</taxon>
        <taxon>Pseudomonadati</taxon>
        <taxon>Pseudomonadota</taxon>
        <taxon>Gammaproteobacteria</taxon>
        <taxon>Vibrionales</taxon>
        <taxon>Vibrionaceae</taxon>
        <taxon>Vibrio</taxon>
    </lineage>
</organism>
<proteinExistence type="predicted"/>
<evidence type="ECO:0008006" key="3">
    <source>
        <dbReference type="Google" id="ProtNLM"/>
    </source>
</evidence>
<dbReference type="AlphaFoldDB" id="A0A1W6V1Y4"/>
<evidence type="ECO:0000256" key="1">
    <source>
        <dbReference type="SAM" id="Phobius"/>
    </source>
</evidence>
<evidence type="ECO:0000313" key="2">
    <source>
        <dbReference type="EMBL" id="ARP19152.1"/>
    </source>
</evidence>
<name>A0A1W6V1Y4_VIBAL</name>
<keyword evidence="1" id="KW-0812">Transmembrane</keyword>
<sequence length="90" mass="10445">MKCENCGKNISFSNKFDLVTWKKVDCTSCKSHWKVKHIHYLGLLLIATIFSLWVGKLDIIFPLQLALIFVSYMFAIYLCPIKTERNTDAE</sequence>
<dbReference type="EMBL" id="CP017902">
    <property type="protein sequence ID" value="ARP19152.1"/>
    <property type="molecule type" value="Genomic_DNA"/>
</dbReference>
<protein>
    <recommendedName>
        <fullName evidence="3">Cxxc_20_cxxc protein</fullName>
    </recommendedName>
</protein>
<feature type="transmembrane region" description="Helical" evidence="1">
    <location>
        <begin position="38"/>
        <end position="55"/>
    </location>
</feature>
<keyword evidence="1" id="KW-0472">Membrane</keyword>
<accession>A0A1W6V1Y4</accession>
<gene>
    <name evidence="2" type="ORF">K05K4_23260</name>
</gene>
<keyword evidence="1" id="KW-1133">Transmembrane helix</keyword>